<evidence type="ECO:0000256" key="1">
    <source>
        <dbReference type="SAM" id="MobiDB-lite"/>
    </source>
</evidence>
<dbReference type="EnsemblPlants" id="KEH41025">
    <property type="protein sequence ID" value="KEH41025"/>
    <property type="gene ID" value="MTR_1g040915"/>
</dbReference>
<dbReference type="PANTHER" id="PTHR45958">
    <property type="entry name" value="RING-TYPE E3 UBIQUITIN TRANSFERASE"/>
    <property type="match status" value="1"/>
</dbReference>
<dbReference type="AlphaFoldDB" id="G7ZZR5"/>
<dbReference type="PaxDb" id="3880-AES84172"/>
<sequence>MKCGYIVKEVEQVIRDIGRSLVALSLTNTEVLSIISDQVNRLLSKMQRVNFEASQSQLDMVDKLSHGIKYSTRLLRTICLRDSKGSWGASGAFRDPQRDSQSYCKRLSEHPGVIFLVTILKGPVSVSTGITENILRELFEINEENVFCDATFGRYKALVDCTIQGHRHFITIKCFEILENLSSDDGIDFCIDGEGEQLELGNIITNLIARQQLPNSSHYFCKPALCAHLGICKFETGLVQKAVLVANGASLILPLLDDSDSNQGNCHKSSLSFPATRTRRSF</sequence>
<evidence type="ECO:0000313" key="4">
    <source>
        <dbReference type="Proteomes" id="UP000002051"/>
    </source>
</evidence>
<dbReference type="HOGENOM" id="CLU_988194_0_0_1"/>
<reference evidence="3" key="3">
    <citation type="submission" date="2015-04" db="UniProtKB">
        <authorList>
            <consortium name="EnsemblPlants"/>
        </authorList>
    </citation>
    <scope>IDENTIFICATION</scope>
    <source>
        <strain evidence="3">cv. Jemalong A17</strain>
    </source>
</reference>
<accession>G7ZZR5</accession>
<dbReference type="eggNOG" id="KOG0167">
    <property type="taxonomic scope" value="Eukaryota"/>
</dbReference>
<feature type="compositionally biased region" description="Polar residues" evidence="1">
    <location>
        <begin position="262"/>
        <end position="275"/>
    </location>
</feature>
<name>G7ZZR5_MEDTR</name>
<evidence type="ECO:0000313" key="2">
    <source>
        <dbReference type="EMBL" id="KEH41025.1"/>
    </source>
</evidence>
<reference evidence="2 4" key="2">
    <citation type="journal article" date="2014" name="BMC Genomics">
        <title>An improved genome release (version Mt4.0) for the model legume Medicago truncatula.</title>
        <authorList>
            <person name="Tang H."/>
            <person name="Krishnakumar V."/>
            <person name="Bidwell S."/>
            <person name="Rosen B."/>
            <person name="Chan A."/>
            <person name="Zhou S."/>
            <person name="Gentzbittel L."/>
            <person name="Childs K.L."/>
            <person name="Yandell M."/>
            <person name="Gundlach H."/>
            <person name="Mayer K.F."/>
            <person name="Schwartz D.C."/>
            <person name="Town C.D."/>
        </authorList>
    </citation>
    <scope>GENOME REANNOTATION</scope>
    <source>
        <strain evidence="2">A17</strain>
        <strain evidence="3 4">cv. Jemalong A17</strain>
    </source>
</reference>
<reference evidence="2 4" key="1">
    <citation type="journal article" date="2011" name="Nature">
        <title>The Medicago genome provides insight into the evolution of rhizobial symbioses.</title>
        <authorList>
            <person name="Young N.D."/>
            <person name="Debelle F."/>
            <person name="Oldroyd G.E."/>
            <person name="Geurts R."/>
            <person name="Cannon S.B."/>
            <person name="Udvardi M.K."/>
            <person name="Benedito V.A."/>
            <person name="Mayer K.F."/>
            <person name="Gouzy J."/>
            <person name="Schoof H."/>
            <person name="Van de Peer Y."/>
            <person name="Proost S."/>
            <person name="Cook D.R."/>
            <person name="Meyers B.C."/>
            <person name="Spannagl M."/>
            <person name="Cheung F."/>
            <person name="De Mita S."/>
            <person name="Krishnakumar V."/>
            <person name="Gundlach H."/>
            <person name="Zhou S."/>
            <person name="Mudge J."/>
            <person name="Bharti A.K."/>
            <person name="Murray J.D."/>
            <person name="Naoumkina M.A."/>
            <person name="Rosen B."/>
            <person name="Silverstein K.A."/>
            <person name="Tang H."/>
            <person name="Rombauts S."/>
            <person name="Zhao P.X."/>
            <person name="Zhou P."/>
            <person name="Barbe V."/>
            <person name="Bardou P."/>
            <person name="Bechner M."/>
            <person name="Bellec A."/>
            <person name="Berger A."/>
            <person name="Berges H."/>
            <person name="Bidwell S."/>
            <person name="Bisseling T."/>
            <person name="Choisne N."/>
            <person name="Couloux A."/>
            <person name="Denny R."/>
            <person name="Deshpande S."/>
            <person name="Dai X."/>
            <person name="Doyle J.J."/>
            <person name="Dudez A.M."/>
            <person name="Farmer A.D."/>
            <person name="Fouteau S."/>
            <person name="Franken C."/>
            <person name="Gibelin C."/>
            <person name="Gish J."/>
            <person name="Goldstein S."/>
            <person name="Gonzalez A.J."/>
            <person name="Green P.J."/>
            <person name="Hallab A."/>
            <person name="Hartog M."/>
            <person name="Hua A."/>
            <person name="Humphray S.J."/>
            <person name="Jeong D.H."/>
            <person name="Jing Y."/>
            <person name="Jocker A."/>
            <person name="Kenton S.M."/>
            <person name="Kim D.J."/>
            <person name="Klee K."/>
            <person name="Lai H."/>
            <person name="Lang C."/>
            <person name="Lin S."/>
            <person name="Macmil S.L."/>
            <person name="Magdelenat G."/>
            <person name="Matthews L."/>
            <person name="McCorrison J."/>
            <person name="Monaghan E.L."/>
            <person name="Mun J.H."/>
            <person name="Najar F.Z."/>
            <person name="Nicholson C."/>
            <person name="Noirot C."/>
            <person name="O'Bleness M."/>
            <person name="Paule C.R."/>
            <person name="Poulain J."/>
            <person name="Prion F."/>
            <person name="Qin B."/>
            <person name="Qu C."/>
            <person name="Retzel E.F."/>
            <person name="Riddle C."/>
            <person name="Sallet E."/>
            <person name="Samain S."/>
            <person name="Samson N."/>
            <person name="Sanders I."/>
            <person name="Saurat O."/>
            <person name="Scarpelli C."/>
            <person name="Schiex T."/>
            <person name="Segurens B."/>
            <person name="Severin A.J."/>
            <person name="Sherrier D.J."/>
            <person name="Shi R."/>
            <person name="Sims S."/>
            <person name="Singer S.R."/>
            <person name="Sinharoy S."/>
            <person name="Sterck L."/>
            <person name="Viollet A."/>
            <person name="Wang B.B."/>
            <person name="Wang K."/>
            <person name="Wang M."/>
            <person name="Wang X."/>
            <person name="Warfsmann J."/>
            <person name="Weissenbach J."/>
            <person name="White D.D."/>
            <person name="White J.D."/>
            <person name="Wiley G.B."/>
            <person name="Wincker P."/>
            <person name="Xing Y."/>
            <person name="Yang L."/>
            <person name="Yao Z."/>
            <person name="Ying F."/>
            <person name="Zhai J."/>
            <person name="Zhou L."/>
            <person name="Zuber A."/>
            <person name="Denarie J."/>
            <person name="Dixon R.A."/>
            <person name="May G.D."/>
            <person name="Schwartz D.C."/>
            <person name="Rogers J."/>
            <person name="Quetier F."/>
            <person name="Town C.D."/>
            <person name="Roe B.A."/>
        </authorList>
    </citation>
    <scope>NUCLEOTIDE SEQUENCE [LARGE SCALE GENOMIC DNA]</scope>
    <source>
        <strain evidence="2">A17</strain>
        <strain evidence="3 4">cv. Jemalong A17</strain>
    </source>
</reference>
<dbReference type="EMBL" id="CM001217">
    <property type="protein sequence ID" value="KEH41025.1"/>
    <property type="molecule type" value="Genomic_DNA"/>
</dbReference>
<protein>
    <submittedName>
        <fullName evidence="2 3">Uncharacterized protein</fullName>
    </submittedName>
</protein>
<dbReference type="Proteomes" id="UP000002051">
    <property type="component" value="Unassembled WGS sequence"/>
</dbReference>
<feature type="region of interest" description="Disordered" evidence="1">
    <location>
        <begin position="262"/>
        <end position="282"/>
    </location>
</feature>
<keyword evidence="4" id="KW-1185">Reference proteome</keyword>
<dbReference type="InterPro" id="IPR052608">
    <property type="entry name" value="U-box_domain_protein"/>
</dbReference>
<evidence type="ECO:0000313" key="3">
    <source>
        <dbReference type="EnsemblPlants" id="KEH41025"/>
    </source>
</evidence>
<organism evidence="3">
    <name type="scientific">Medicago truncatula</name>
    <name type="common">Barrel medic</name>
    <name type="synonym">Medicago tribuloides</name>
    <dbReference type="NCBI Taxonomy" id="3880"/>
    <lineage>
        <taxon>Eukaryota</taxon>
        <taxon>Viridiplantae</taxon>
        <taxon>Streptophyta</taxon>
        <taxon>Embryophyta</taxon>
        <taxon>Tracheophyta</taxon>
        <taxon>Spermatophyta</taxon>
        <taxon>Magnoliopsida</taxon>
        <taxon>eudicotyledons</taxon>
        <taxon>Gunneridae</taxon>
        <taxon>Pentapetalae</taxon>
        <taxon>rosids</taxon>
        <taxon>fabids</taxon>
        <taxon>Fabales</taxon>
        <taxon>Fabaceae</taxon>
        <taxon>Papilionoideae</taxon>
        <taxon>50 kb inversion clade</taxon>
        <taxon>NPAAA clade</taxon>
        <taxon>Hologalegina</taxon>
        <taxon>IRL clade</taxon>
        <taxon>Trifolieae</taxon>
        <taxon>Medicago</taxon>
    </lineage>
</organism>
<proteinExistence type="predicted"/>
<gene>
    <name evidence="2" type="ordered locus">MTR_1g040915</name>
</gene>
<dbReference type="PANTHER" id="PTHR45958:SF15">
    <property type="entry name" value="RING-TYPE E3 UBIQUITIN TRANSFERASE"/>
    <property type="match status" value="1"/>
</dbReference>